<dbReference type="Gene3D" id="3.10.150.10">
    <property type="entry name" value="DNA Polymerase III, subunit A, domain 2"/>
    <property type="match status" value="1"/>
</dbReference>
<dbReference type="Proteomes" id="UP000093918">
    <property type="component" value="Unassembled WGS sequence"/>
</dbReference>
<protein>
    <recommendedName>
        <fullName evidence="3">DNA polymerase III beta sliding clamp central domain-containing protein</fullName>
    </recommendedName>
</protein>
<gene>
    <name evidence="1" type="ORF">A9Z40_02980</name>
</gene>
<evidence type="ECO:0000313" key="1">
    <source>
        <dbReference type="EMBL" id="OAZ40920.1"/>
    </source>
</evidence>
<name>A0ABX2WI76_9MICO</name>
<accession>A0ABX2WI76</accession>
<proteinExistence type="predicted"/>
<evidence type="ECO:0000313" key="2">
    <source>
        <dbReference type="Proteomes" id="UP000093918"/>
    </source>
</evidence>
<evidence type="ECO:0008006" key="3">
    <source>
        <dbReference type="Google" id="ProtNLM"/>
    </source>
</evidence>
<comment type="caution">
    <text evidence="1">The sequence shown here is derived from an EMBL/GenBank/DDBJ whole genome shotgun (WGS) entry which is preliminary data.</text>
</comment>
<dbReference type="RefSeq" id="WP_064956024.1">
    <property type="nucleotide sequence ID" value="NZ_LZEM01000018.1"/>
</dbReference>
<keyword evidence="2" id="KW-1185">Reference proteome</keyword>
<dbReference type="EMBL" id="LZEM01000018">
    <property type="protein sequence ID" value="OAZ40920.1"/>
    <property type="molecule type" value="Genomic_DNA"/>
</dbReference>
<organism evidence="1 2">
    <name type="scientific">Microbacterium arborescens</name>
    <dbReference type="NCBI Taxonomy" id="33883"/>
    <lineage>
        <taxon>Bacteria</taxon>
        <taxon>Bacillati</taxon>
        <taxon>Actinomycetota</taxon>
        <taxon>Actinomycetes</taxon>
        <taxon>Micrococcales</taxon>
        <taxon>Microbacteriaceae</taxon>
        <taxon>Microbacterium</taxon>
    </lineage>
</organism>
<reference evidence="2" key="1">
    <citation type="submission" date="2016-06" db="EMBL/GenBank/DDBJ databases">
        <title>Genome sequencing of cellulolytic organisms.</title>
        <authorList>
            <person name="Bohra V."/>
            <person name="Dafale N.A."/>
            <person name="Purohit H.J."/>
        </authorList>
    </citation>
    <scope>NUCLEOTIDE SEQUENCE [LARGE SCALE GENOMIC DNA]</scope>
    <source>
        <strain evidence="2">ND21</strain>
    </source>
</reference>
<sequence length="230" mass="24619">MSGTITLRAAQADWLIRAAIVAASKDDVTPVLCAVQWAIADGRATLTATDRYRAHQAYAPLVDDDADNPAAGSFLMDRAQAALLLKMIPRRDPAAKVTLTWTDAEPLPAGHSGKIAKRHHGTITWLIEGGKGETFMHEAPQVRGNFPPVGRLFPDEGSTEGEAVAQIGLSPALLADTRWLRSGHGSLRFIVPRTTESVKLGPMLVVNTEGTARALIQPNVLVGESKRYGA</sequence>